<accession>A0A6G9YL51</accession>
<dbReference type="EMBL" id="CP046172">
    <property type="protein sequence ID" value="QIS13999.1"/>
    <property type="molecule type" value="Genomic_DNA"/>
</dbReference>
<dbReference type="PANTHER" id="PTHR33744:SF1">
    <property type="entry name" value="DNA-BINDING TRANSCRIPTIONAL ACTIVATOR ADER"/>
    <property type="match status" value="1"/>
</dbReference>
<proteinExistence type="inferred from homology"/>
<evidence type="ECO:0000313" key="6">
    <source>
        <dbReference type="Proteomes" id="UP000503540"/>
    </source>
</evidence>
<protein>
    <recommendedName>
        <fullName evidence="7">PucR family transcriptional regulator</fullName>
    </recommendedName>
</protein>
<dbReference type="InterPro" id="IPR051448">
    <property type="entry name" value="CdaR-like_regulators"/>
</dbReference>
<dbReference type="Pfam" id="PF17853">
    <property type="entry name" value="GGDEF_2"/>
    <property type="match status" value="1"/>
</dbReference>
<feature type="domain" description="CdaR GGDEF-like" evidence="4">
    <location>
        <begin position="170"/>
        <end position="288"/>
    </location>
</feature>
<evidence type="ECO:0000256" key="1">
    <source>
        <dbReference type="ARBA" id="ARBA00006754"/>
    </source>
</evidence>
<dbReference type="InterPro" id="IPR042070">
    <property type="entry name" value="PucR_C-HTH_sf"/>
</dbReference>
<feature type="domain" description="PucR C-terminal helix-turn-helix" evidence="2">
    <location>
        <begin position="344"/>
        <end position="398"/>
    </location>
</feature>
<gene>
    <name evidence="5" type="ORF">F5544_30780</name>
</gene>
<evidence type="ECO:0000259" key="2">
    <source>
        <dbReference type="Pfam" id="PF13556"/>
    </source>
</evidence>
<dbReference type="InterPro" id="IPR041522">
    <property type="entry name" value="CdaR_GGDEF"/>
</dbReference>
<dbReference type="Pfam" id="PF13556">
    <property type="entry name" value="HTH_30"/>
    <property type="match status" value="1"/>
</dbReference>
<evidence type="ECO:0000259" key="4">
    <source>
        <dbReference type="Pfam" id="PF17853"/>
    </source>
</evidence>
<keyword evidence="6" id="KW-1185">Reference proteome</keyword>
<dbReference type="Proteomes" id="UP000503540">
    <property type="component" value="Chromosome"/>
</dbReference>
<reference evidence="5 6" key="1">
    <citation type="journal article" date="2019" name="ACS Chem. Biol.">
        <title>Identification and Mobilization of a Cryptic Antibiotic Biosynthesis Gene Locus from a Human-Pathogenic Nocardia Isolate.</title>
        <authorList>
            <person name="Herisse M."/>
            <person name="Ishida K."/>
            <person name="Porter J.L."/>
            <person name="Howden B."/>
            <person name="Hertweck C."/>
            <person name="Stinear T.P."/>
            <person name="Pidot S.J."/>
        </authorList>
    </citation>
    <scope>NUCLEOTIDE SEQUENCE [LARGE SCALE GENOMIC DNA]</scope>
    <source>
        <strain evidence="5 6">AUSMDU00012717</strain>
    </source>
</reference>
<dbReference type="PANTHER" id="PTHR33744">
    <property type="entry name" value="CARBOHYDRATE DIACID REGULATOR"/>
    <property type="match status" value="1"/>
</dbReference>
<sequence>MMNTLTGEIARVLLPAREAFIDDVMVSIEQTIGALGLTSDLADLLRASTTENVIMVMQVLANGVDPASVDAPASALVYARRLAREGVPLTALLRAYGLGQSKLLAAAIGEVWRIGMPDAAVISARLAEFAALYIDRVCTQVGEAYEREREHWDNSQHTTSQRWIERLLHDADPDLHAAEQALGYPLDSIHLAVEAWVCPTTTPAVASRALERTVPLLRHLLGVTRDPLLLPSGYRELRVWVPLSAADAPDIEQLRKAWVHEGVPVRLALGGPYAGAAGFRRTTAKAARTKKVAVSAGKAAPSVLSFMEVAPVALLLDEPEELADFTARTLGPLARDDARMEIFRETLRVFLAEDRSYANTAKKLMVHRNTVQYRIQQITGKFGLTLTGDTLDLRLALTICRWYRDRVLW</sequence>
<evidence type="ECO:0000259" key="3">
    <source>
        <dbReference type="Pfam" id="PF14361"/>
    </source>
</evidence>
<dbReference type="KEGG" id="nah:F5544_30780"/>
<evidence type="ECO:0008006" key="7">
    <source>
        <dbReference type="Google" id="ProtNLM"/>
    </source>
</evidence>
<dbReference type="RefSeq" id="WP_167476460.1">
    <property type="nucleotide sequence ID" value="NZ_CP046172.1"/>
</dbReference>
<dbReference type="Pfam" id="PF14361">
    <property type="entry name" value="RsbRD_N"/>
    <property type="match status" value="1"/>
</dbReference>
<comment type="similarity">
    <text evidence="1">Belongs to the CdaR family.</text>
</comment>
<name>A0A6G9YL51_9NOCA</name>
<dbReference type="InterPro" id="IPR025751">
    <property type="entry name" value="RsbRD_N_dom"/>
</dbReference>
<dbReference type="InterPro" id="IPR025736">
    <property type="entry name" value="PucR_C-HTH_dom"/>
</dbReference>
<dbReference type="Gene3D" id="1.10.10.2840">
    <property type="entry name" value="PucR C-terminal helix-turn-helix domain"/>
    <property type="match status" value="1"/>
</dbReference>
<dbReference type="AlphaFoldDB" id="A0A6G9YL51"/>
<organism evidence="5 6">
    <name type="scientific">Nocardia arthritidis</name>
    <dbReference type="NCBI Taxonomy" id="228602"/>
    <lineage>
        <taxon>Bacteria</taxon>
        <taxon>Bacillati</taxon>
        <taxon>Actinomycetota</taxon>
        <taxon>Actinomycetes</taxon>
        <taxon>Mycobacteriales</taxon>
        <taxon>Nocardiaceae</taxon>
        <taxon>Nocardia</taxon>
    </lineage>
</organism>
<evidence type="ECO:0000313" key="5">
    <source>
        <dbReference type="EMBL" id="QIS13999.1"/>
    </source>
</evidence>
<feature type="domain" description="RsbT co-antagonist protein RsbRD N-terminal" evidence="3">
    <location>
        <begin position="19"/>
        <end position="158"/>
    </location>
</feature>